<reference evidence="2" key="1">
    <citation type="journal article" date="2019" name="Int. J. Syst. Evol. Microbiol.">
        <title>The Global Catalogue of Microorganisms (GCM) 10K type strain sequencing project: providing services to taxonomists for standard genome sequencing and annotation.</title>
        <authorList>
            <consortium name="The Broad Institute Genomics Platform"/>
            <consortium name="The Broad Institute Genome Sequencing Center for Infectious Disease"/>
            <person name="Wu L."/>
            <person name="Ma J."/>
        </authorList>
    </citation>
    <scope>NUCLEOTIDE SEQUENCE [LARGE SCALE GENOMIC DNA]</scope>
    <source>
        <strain evidence="2">CGMCC 4.7382</strain>
    </source>
</reference>
<keyword evidence="2" id="KW-1185">Reference proteome</keyword>
<accession>A0ABW2KJ69</accession>
<protein>
    <submittedName>
        <fullName evidence="1">Uncharacterized protein</fullName>
    </submittedName>
</protein>
<gene>
    <name evidence="1" type="ORF">ACFQRF_20185</name>
</gene>
<name>A0ABW2KJ69_9ACTN</name>
<dbReference type="Proteomes" id="UP001596540">
    <property type="component" value="Unassembled WGS sequence"/>
</dbReference>
<dbReference type="RefSeq" id="WP_379872699.1">
    <property type="nucleotide sequence ID" value="NZ_JBHTBH010000010.1"/>
</dbReference>
<proteinExistence type="predicted"/>
<organism evidence="1 2">
    <name type="scientific">Marinactinospora rubrisoli</name>
    <dbReference type="NCBI Taxonomy" id="2715399"/>
    <lineage>
        <taxon>Bacteria</taxon>
        <taxon>Bacillati</taxon>
        <taxon>Actinomycetota</taxon>
        <taxon>Actinomycetes</taxon>
        <taxon>Streptosporangiales</taxon>
        <taxon>Nocardiopsidaceae</taxon>
        <taxon>Marinactinospora</taxon>
    </lineage>
</organism>
<evidence type="ECO:0000313" key="2">
    <source>
        <dbReference type="Proteomes" id="UP001596540"/>
    </source>
</evidence>
<dbReference type="EMBL" id="JBHTBH010000010">
    <property type="protein sequence ID" value="MFC7330052.1"/>
    <property type="molecule type" value="Genomic_DNA"/>
</dbReference>
<sequence>MTLWAWVGETAERLRSDGHLVLADTVAGMPQLAAAGDVARLKAELPSALRAAREVTGAPWLASYLRYWPLAARVRHGREGAGALADAEALLRAAHPAGAGHTAEHCCAAACAAENVLGCYANIDGPGHVVDRAALLTDLRTQVQPGQPAFESLALAHADMLVDDERPDEAVRHLDEQAARVRAAGAEVGLHYGFGYVRALRHQDRYGDALAVLDHLARNGLPRWPRGVPRADADRRIRFERARLLAWLARTGAGAAQDAVAALPDVREADAHPHLRLAWTEAAEHLVEHGAVRNDWRLGVTLTTWARHLERVGAHRPCLELSLSATRLAAARGARWVAHGALRRAQRALGAIRRGDDLREDLAEARGYVERIPAAEPPVPAEHLLGHLRDEEPDRVDPERQADLVLAALAHLPEDTALLNALGQVGRTLMLTDVAVGPQWEQVRRAPGDQTAALALLESLLHDDDTAGVRTLIRTLSGAVAEQRAPV</sequence>
<evidence type="ECO:0000313" key="1">
    <source>
        <dbReference type="EMBL" id="MFC7330052.1"/>
    </source>
</evidence>
<comment type="caution">
    <text evidence="1">The sequence shown here is derived from an EMBL/GenBank/DDBJ whole genome shotgun (WGS) entry which is preliminary data.</text>
</comment>